<evidence type="ECO:0000313" key="2">
    <source>
        <dbReference type="EMBL" id="CAO81472.1"/>
    </source>
</evidence>
<evidence type="ECO:0000313" key="3">
    <source>
        <dbReference type="Proteomes" id="UP000002019"/>
    </source>
</evidence>
<dbReference type="Pfam" id="PF13860">
    <property type="entry name" value="FlgD_ig"/>
    <property type="match status" value="1"/>
</dbReference>
<reference evidence="2 3" key="1">
    <citation type="journal article" date="2008" name="J. Bacteriol.">
        <title>'Candidatus Cloacamonas acidaminovorans': genome sequence reconstruction provides a first glimpse of a new bacterial division.</title>
        <authorList>
            <person name="Pelletier E."/>
            <person name="Kreimeyer A."/>
            <person name="Bocs S."/>
            <person name="Rouy Z."/>
            <person name="Gyapay G."/>
            <person name="Chouari R."/>
            <person name="Riviere D."/>
            <person name="Ganesan A."/>
            <person name="Daegelen P."/>
            <person name="Sghir A."/>
            <person name="Cohen G.N."/>
            <person name="Medigue C."/>
            <person name="Weissenbach J."/>
            <person name="Le Paslier D."/>
        </authorList>
    </citation>
    <scope>NUCLEOTIDE SEQUENCE [LARGE SCALE GENOMIC DNA]</scope>
    <source>
        <strain evidence="3">Evry</strain>
    </source>
</reference>
<dbReference type="KEGG" id="caci:CLOAM1635"/>
<dbReference type="RefSeq" id="WP_015425330.1">
    <property type="nucleotide sequence ID" value="NC_020449.1"/>
</dbReference>
<keyword evidence="3" id="KW-1185">Reference proteome</keyword>
<dbReference type="STRING" id="459349.CLOAM1635"/>
<dbReference type="NCBIfam" id="TIGR04183">
    <property type="entry name" value="Por_Secre_tail"/>
    <property type="match status" value="1"/>
</dbReference>
<sequence>MKTAQIRLIIIALIGFIISMAPSPVMASPVWELQYCTQTGMIPHMLMVSGGVFYGVTNRYFIISPDGVNYQEYVVANCDSLRLCSAFMLTSAVGYCCGCFVLSDNNLYRSVLYKTVNGGQSWTRTYQLERNRCWLKHIQFVSPQEGYVVMQFDFWDIRIYKTTNAGQDWSIVFESESSWPTCADFQPNLKAVGRGLSPFIITSPDGQTWQEGTDPPDLISCIVHIIVSGSRIITIAYPSLVYSDDQGISWTNSDVSQLGADFNACGSLTPNGMTGINGNIYAIGSIRVDSNDLYPGIVRSLNNGASWQWLVLPAEMPDQSGQIYGIVYWDEYIYISFNACIYRLHVGPPVANNDDVAPVVPVEVSCYPNPFRDNTTLTLKQGADHSLTTVAVYNVKGQLVRRLLDPQPILGEYSITWDGKNDQGEKLGAGVYFFKIKSGSYSTTRKMILME</sequence>
<proteinExistence type="predicted"/>
<organism evidence="2 3">
    <name type="scientific">Cloacimonas acidaminovorans (strain Evry)</name>
    <dbReference type="NCBI Taxonomy" id="459349"/>
    <lineage>
        <taxon>Bacteria</taxon>
        <taxon>Pseudomonadati</taxon>
        <taxon>Candidatus Cloacimonadota</taxon>
        <taxon>Candidatus Cloacimonadia</taxon>
        <taxon>Candidatus Cloacimonadales</taxon>
        <taxon>Candidatus Cloacimonadaceae</taxon>
        <taxon>Candidatus Cloacimonas</taxon>
    </lineage>
</organism>
<dbReference type="AlphaFoldDB" id="B0VG17"/>
<dbReference type="SUPFAM" id="SSF110296">
    <property type="entry name" value="Oligoxyloglucan reducing end-specific cellobiohydrolase"/>
    <property type="match status" value="1"/>
</dbReference>
<dbReference type="Proteomes" id="UP000002019">
    <property type="component" value="Chromosome"/>
</dbReference>
<dbReference type="InterPro" id="IPR015943">
    <property type="entry name" value="WD40/YVTN_repeat-like_dom_sf"/>
</dbReference>
<name>B0VG17_CLOAI</name>
<protein>
    <recommendedName>
        <fullName evidence="1">FlgD/Vpr Ig-like domain-containing protein</fullName>
    </recommendedName>
</protein>
<dbReference type="OrthoDB" id="9764804at2"/>
<dbReference type="InterPro" id="IPR025965">
    <property type="entry name" value="FlgD/Vpr_Ig-like"/>
</dbReference>
<dbReference type="EMBL" id="CU466930">
    <property type="protein sequence ID" value="CAO81472.1"/>
    <property type="molecule type" value="Genomic_DNA"/>
</dbReference>
<dbReference type="InterPro" id="IPR026444">
    <property type="entry name" value="Secre_tail"/>
</dbReference>
<dbReference type="HOGENOM" id="CLU_606501_0_0_0"/>
<feature type="domain" description="FlgD/Vpr Ig-like" evidence="1">
    <location>
        <begin position="377"/>
        <end position="438"/>
    </location>
</feature>
<accession>B0VG17</accession>
<dbReference type="Gene3D" id="2.60.40.4070">
    <property type="match status" value="1"/>
</dbReference>
<evidence type="ECO:0000259" key="1">
    <source>
        <dbReference type="Pfam" id="PF13860"/>
    </source>
</evidence>
<dbReference type="eggNOG" id="COG4447">
    <property type="taxonomic scope" value="Bacteria"/>
</dbReference>
<gene>
    <name evidence="2" type="ordered locus">CLOAM1635</name>
</gene>
<dbReference type="Gene3D" id="2.130.10.10">
    <property type="entry name" value="YVTN repeat-like/Quinoprotein amine dehydrogenase"/>
    <property type="match status" value="1"/>
</dbReference>